<dbReference type="Gene3D" id="1.10.260.40">
    <property type="entry name" value="lambda repressor-like DNA-binding domains"/>
    <property type="match status" value="1"/>
</dbReference>
<accession>A0A3E4Z767</accession>
<reference evidence="2 3" key="1">
    <citation type="submission" date="2018-08" db="EMBL/GenBank/DDBJ databases">
        <title>A genome reference for cultivated species of the human gut microbiota.</title>
        <authorList>
            <person name="Zou Y."/>
            <person name="Xue W."/>
            <person name="Luo G."/>
        </authorList>
    </citation>
    <scope>NUCLEOTIDE SEQUENCE [LARGE SCALE GENOMIC DNA]</scope>
    <source>
        <strain evidence="2 3">OM06-2</strain>
    </source>
</reference>
<dbReference type="PROSITE" id="PS50943">
    <property type="entry name" value="HTH_CROC1"/>
    <property type="match status" value="1"/>
</dbReference>
<dbReference type="SUPFAM" id="SSF47413">
    <property type="entry name" value="lambda repressor-like DNA-binding domains"/>
    <property type="match status" value="1"/>
</dbReference>
<dbReference type="InterPro" id="IPR010982">
    <property type="entry name" value="Lambda_DNA-bd_dom_sf"/>
</dbReference>
<organism evidence="2 3">
    <name type="scientific">Phocaeicola plebeius</name>
    <dbReference type="NCBI Taxonomy" id="310297"/>
    <lineage>
        <taxon>Bacteria</taxon>
        <taxon>Pseudomonadati</taxon>
        <taxon>Bacteroidota</taxon>
        <taxon>Bacteroidia</taxon>
        <taxon>Bacteroidales</taxon>
        <taxon>Bacteroidaceae</taxon>
        <taxon>Phocaeicola</taxon>
    </lineage>
</organism>
<comment type="caution">
    <text evidence="2">The sequence shown here is derived from an EMBL/GenBank/DDBJ whole genome shotgun (WGS) entry which is preliminary data.</text>
</comment>
<evidence type="ECO:0000313" key="2">
    <source>
        <dbReference type="EMBL" id="RGM90363.1"/>
    </source>
</evidence>
<gene>
    <name evidence="2" type="ORF">DXB87_10710</name>
</gene>
<dbReference type="CDD" id="cd00093">
    <property type="entry name" value="HTH_XRE"/>
    <property type="match status" value="1"/>
</dbReference>
<dbReference type="GO" id="GO:0003677">
    <property type="term" value="F:DNA binding"/>
    <property type="evidence" value="ECO:0007669"/>
    <property type="project" value="InterPro"/>
</dbReference>
<name>A0A3E4Z767_9BACT</name>
<dbReference type="AlphaFoldDB" id="A0A3E4Z767"/>
<protein>
    <submittedName>
        <fullName evidence="2">XRE family transcriptional regulator</fullName>
    </submittedName>
</protein>
<dbReference type="InterPro" id="IPR001387">
    <property type="entry name" value="Cro/C1-type_HTH"/>
</dbReference>
<evidence type="ECO:0000313" key="3">
    <source>
        <dbReference type="Proteomes" id="UP000260814"/>
    </source>
</evidence>
<dbReference type="Proteomes" id="UP000260814">
    <property type="component" value="Unassembled WGS sequence"/>
</dbReference>
<dbReference type="Pfam" id="PF01381">
    <property type="entry name" value="HTH_3"/>
    <property type="match status" value="1"/>
</dbReference>
<proteinExistence type="predicted"/>
<feature type="domain" description="HTH cro/C1-type" evidence="1">
    <location>
        <begin position="5"/>
        <end position="59"/>
    </location>
</feature>
<dbReference type="RefSeq" id="WP_117702157.1">
    <property type="nucleotide sequence ID" value="NZ_QSTW01000013.1"/>
</dbReference>
<dbReference type="SMART" id="SM00530">
    <property type="entry name" value="HTH_XRE"/>
    <property type="match status" value="1"/>
</dbReference>
<dbReference type="EMBL" id="QSTW01000013">
    <property type="protein sequence ID" value="RGM90363.1"/>
    <property type="molecule type" value="Genomic_DNA"/>
</dbReference>
<evidence type="ECO:0000259" key="1">
    <source>
        <dbReference type="PROSITE" id="PS50943"/>
    </source>
</evidence>
<sequence>MNYRIKEICDLKGIKVKSIIDKVGISLPALYNIVNGKMSPKMETLEKIAEALEVPMWQLFASPEEVRKESGASVCPYCGGLLDVEVNLRKKS</sequence>